<evidence type="ECO:0000313" key="2">
    <source>
        <dbReference type="EMBL" id="RAW21446.1"/>
    </source>
</evidence>
<feature type="domain" description="Peptidase S74" evidence="1">
    <location>
        <begin position="292"/>
        <end position="399"/>
    </location>
</feature>
<evidence type="ECO:0000313" key="4">
    <source>
        <dbReference type="EMBL" id="RAW29309.1"/>
    </source>
</evidence>
<keyword evidence="5" id="KW-1185">Reference proteome</keyword>
<sequence>MGIAKNITIGGTAVSAASWLVSGIQYRSLATTYTNTSTSTSGTAVSAVINSFAQPTITASNSSVTSTRAATVYIDNAPAAGTNMTLTNTHALWVENGSVYIDSAISSTSISTGSLIVNGGVAVGDDLFSSLIHSVSGTLTNTPSASQSAWNTMTADGVNWLDGSFTTMEDYYGSNGTPVRGAIQIHNGSNGTSTNAMFIGTMTNNDLRLGCNDSIKMTIQQTGRVGIGSSSPGAFLEVSGSISSTIDAGGIGVAYFLKTSGLVSTTGPLSSINVSIKSSNTVLAGAGFYTTSDARLKKDFTKLDNSIADVMVKVEPLLFRYKNDDESVPLQLEYKAQDSLRVGLPHCLNFSKDESMIVENPNLDSEGYRYSVDYSRMVCLLHKLVIKQQKQIDDLQKQIYKLNKLYLP</sequence>
<accession>A0A329RC94</accession>
<dbReference type="AlphaFoldDB" id="A0A329RC94"/>
<dbReference type="Proteomes" id="UP000251314">
    <property type="component" value="Unassembled WGS sequence"/>
</dbReference>
<dbReference type="InterPro" id="IPR030392">
    <property type="entry name" value="S74_ICA"/>
</dbReference>
<dbReference type="EMBL" id="MJFZ01001157">
    <property type="protein sequence ID" value="RAW23002.1"/>
    <property type="molecule type" value="Genomic_DNA"/>
</dbReference>
<dbReference type="PROSITE" id="PS51688">
    <property type="entry name" value="ICA"/>
    <property type="match status" value="1"/>
</dbReference>
<protein>
    <recommendedName>
        <fullName evidence="1">Peptidase S74 domain-containing protein</fullName>
    </recommendedName>
</protein>
<evidence type="ECO:0000313" key="5">
    <source>
        <dbReference type="Proteomes" id="UP000251314"/>
    </source>
</evidence>
<gene>
    <name evidence="4" type="ORF">PC110_g14309</name>
    <name evidence="3" type="ORF">PC110_g20563</name>
    <name evidence="2" type="ORF">PC110_g22111</name>
</gene>
<reference evidence="2 5" key="1">
    <citation type="submission" date="2018-01" db="EMBL/GenBank/DDBJ databases">
        <title>Draft genome of the strawberry crown rot pathogen Phytophthora cactorum.</title>
        <authorList>
            <person name="Armitage A.D."/>
            <person name="Lysoe E."/>
            <person name="Nellist C.F."/>
            <person name="Harrison R.J."/>
            <person name="Brurberg M.B."/>
        </authorList>
    </citation>
    <scope>NUCLEOTIDE SEQUENCE [LARGE SCALE GENOMIC DNA]</scope>
    <source>
        <strain evidence="2 5">10300</strain>
    </source>
</reference>
<dbReference type="OrthoDB" id="129311at2759"/>
<dbReference type="EMBL" id="MJFZ01001762">
    <property type="protein sequence ID" value="RAW21446.1"/>
    <property type="molecule type" value="Genomic_DNA"/>
</dbReference>
<proteinExistence type="predicted"/>
<name>A0A329RC94_9STRA</name>
<organism evidence="2 5">
    <name type="scientific">Phytophthora cactorum</name>
    <dbReference type="NCBI Taxonomy" id="29920"/>
    <lineage>
        <taxon>Eukaryota</taxon>
        <taxon>Sar</taxon>
        <taxon>Stramenopiles</taxon>
        <taxon>Oomycota</taxon>
        <taxon>Peronosporomycetes</taxon>
        <taxon>Peronosporales</taxon>
        <taxon>Peronosporaceae</taxon>
        <taxon>Phytophthora</taxon>
    </lineage>
</organism>
<dbReference type="EMBL" id="MJFZ01000435">
    <property type="protein sequence ID" value="RAW29309.1"/>
    <property type="molecule type" value="Genomic_DNA"/>
</dbReference>
<comment type="caution">
    <text evidence="2">The sequence shown here is derived from an EMBL/GenBank/DDBJ whole genome shotgun (WGS) entry which is preliminary data.</text>
</comment>
<dbReference type="VEuPathDB" id="FungiDB:PC110_g20563"/>
<dbReference type="VEuPathDB" id="FungiDB:PC110_g14309"/>
<evidence type="ECO:0000259" key="1">
    <source>
        <dbReference type="PROSITE" id="PS51688"/>
    </source>
</evidence>
<dbReference type="VEuPathDB" id="FungiDB:PC110_g22111"/>
<evidence type="ECO:0000313" key="3">
    <source>
        <dbReference type="EMBL" id="RAW23002.1"/>
    </source>
</evidence>